<keyword evidence="1" id="KW-0812">Transmembrane</keyword>
<feature type="transmembrane region" description="Helical" evidence="1">
    <location>
        <begin position="576"/>
        <end position="596"/>
    </location>
</feature>
<feature type="transmembrane region" description="Helical" evidence="1">
    <location>
        <begin position="536"/>
        <end position="556"/>
    </location>
</feature>
<feature type="transmembrane region" description="Helical" evidence="1">
    <location>
        <begin position="33"/>
        <end position="52"/>
    </location>
</feature>
<dbReference type="Pfam" id="PF12679">
    <property type="entry name" value="ABC2_membrane_2"/>
    <property type="match status" value="2"/>
</dbReference>
<dbReference type="AlphaFoldDB" id="A0A3B1E068"/>
<sequence>MPAILRWFLRLGPLNPIAVRLVQNGSRRLRHMYIRSAYLAVLVIVLLWSLLIKGGAAELGYRELAEAGAQSFIAIAYLQVGLICVIAPVFMAGAIAQEASPRTWEVLLTTPMTAGEIVLGNLFGRLFFILALLFASLPLFALVQYFGGVPGRSIFASYLISGCAAVLVGTIAIALAVSRLAGRRAVFTFYISVVSYLAVTMAIDAMIRTRSGNPSVTYMTVINPFLALHALLNPSNYPRASETGPWMLQHPVTAWCYGSLAVSAVLMGVSTFTVRLGGLVTLTGNKNGGVPWYRKMFGLGAKGAEYRPPRTVWTNPIAWREAAARNSTFGRILARWSFVAFGAALGIALVAAYHTGTFNAADFQLALVYTVLGELMIISLVAINMSATAVSREREDGTLDLLLTTPITPSSYLTGKLRGLVAYLLPMLAVPMGTLALTAIYVLTGGLGREDGIMVQIGTQGSGNNALPLMAPIMLPEAALLAPMVTIPFVTFCVIIGLQWSLKSKGTIASVIGAVGVAGVISGIIGLCAWKSGADIPVLGAALSALSPATLIFASIEPGNALTDTIDSAGLPQARVALVIGAALAAAVYAAIVYGVHASMVKNFDFTVRKLSGVK</sequence>
<dbReference type="GO" id="GO:0140359">
    <property type="term" value="F:ABC-type transporter activity"/>
    <property type="evidence" value="ECO:0007669"/>
    <property type="project" value="InterPro"/>
</dbReference>
<dbReference type="PANTHER" id="PTHR43471">
    <property type="entry name" value="ABC TRANSPORTER PERMEASE"/>
    <property type="match status" value="1"/>
</dbReference>
<feature type="transmembrane region" description="Helical" evidence="1">
    <location>
        <begin position="365"/>
        <end position="387"/>
    </location>
</feature>
<proteinExistence type="predicted"/>
<feature type="transmembrane region" description="Helical" evidence="1">
    <location>
        <begin position="185"/>
        <end position="203"/>
    </location>
</feature>
<gene>
    <name evidence="2" type="ORF">MNBD_PLANCTO03-6</name>
</gene>
<feature type="transmembrane region" description="Helical" evidence="1">
    <location>
        <begin position="155"/>
        <end position="178"/>
    </location>
</feature>
<dbReference type="GO" id="GO:0005886">
    <property type="term" value="C:plasma membrane"/>
    <property type="evidence" value="ECO:0007669"/>
    <property type="project" value="UniProtKB-SubCell"/>
</dbReference>
<feature type="transmembrane region" description="Helical" evidence="1">
    <location>
        <begin position="117"/>
        <end position="143"/>
    </location>
</feature>
<keyword evidence="1" id="KW-1133">Transmembrane helix</keyword>
<organism evidence="2">
    <name type="scientific">hydrothermal vent metagenome</name>
    <dbReference type="NCBI Taxonomy" id="652676"/>
    <lineage>
        <taxon>unclassified sequences</taxon>
        <taxon>metagenomes</taxon>
        <taxon>ecological metagenomes</taxon>
    </lineage>
</organism>
<evidence type="ECO:0000256" key="1">
    <source>
        <dbReference type="SAM" id="Phobius"/>
    </source>
</evidence>
<feature type="transmembrane region" description="Helical" evidence="1">
    <location>
        <begin position="72"/>
        <end position="96"/>
    </location>
</feature>
<feature type="transmembrane region" description="Helical" evidence="1">
    <location>
        <begin position="333"/>
        <end position="353"/>
    </location>
</feature>
<protein>
    <submittedName>
        <fullName evidence="2">Uncharacterized protein</fullName>
    </submittedName>
</protein>
<name>A0A3B1E068_9ZZZZ</name>
<feature type="transmembrane region" description="Helical" evidence="1">
    <location>
        <begin position="420"/>
        <end position="444"/>
    </location>
</feature>
<feature type="transmembrane region" description="Helical" evidence="1">
    <location>
        <begin position="252"/>
        <end position="274"/>
    </location>
</feature>
<feature type="transmembrane region" description="Helical" evidence="1">
    <location>
        <begin position="508"/>
        <end position="529"/>
    </location>
</feature>
<evidence type="ECO:0000313" key="2">
    <source>
        <dbReference type="EMBL" id="VAX41490.1"/>
    </source>
</evidence>
<dbReference type="EMBL" id="UOGK01000550">
    <property type="protein sequence ID" value="VAX41490.1"/>
    <property type="molecule type" value="Genomic_DNA"/>
</dbReference>
<reference evidence="2" key="1">
    <citation type="submission" date="2018-06" db="EMBL/GenBank/DDBJ databases">
        <authorList>
            <person name="Zhirakovskaya E."/>
        </authorList>
    </citation>
    <scope>NUCLEOTIDE SEQUENCE</scope>
</reference>
<keyword evidence="1" id="KW-0472">Membrane</keyword>
<accession>A0A3B1E068</accession>
<feature type="transmembrane region" description="Helical" evidence="1">
    <location>
        <begin position="478"/>
        <end position="502"/>
    </location>
</feature>